<dbReference type="Proteomes" id="UP000663292">
    <property type="component" value="Chromosome"/>
</dbReference>
<sequence>MERRILTGASPRHKVARTRRGRSAECRAEQKGAYSPQPLLSESDRTVLTIRESALRL</sequence>
<accession>A0A897NZW5</accession>
<feature type="region of interest" description="Disordered" evidence="1">
    <location>
        <begin position="1"/>
        <end position="38"/>
    </location>
</feature>
<protein>
    <submittedName>
        <fullName evidence="2">Uncharacterized protein</fullName>
    </submittedName>
</protein>
<organism evidence="2 3">
    <name type="scientific">Halapricum desulfuricans</name>
    <dbReference type="NCBI Taxonomy" id="2841257"/>
    <lineage>
        <taxon>Archaea</taxon>
        <taxon>Methanobacteriati</taxon>
        <taxon>Methanobacteriota</taxon>
        <taxon>Stenosarchaea group</taxon>
        <taxon>Halobacteria</taxon>
        <taxon>Halobacteriales</taxon>
        <taxon>Haloarculaceae</taxon>
        <taxon>Halapricum</taxon>
    </lineage>
</organism>
<evidence type="ECO:0000313" key="3">
    <source>
        <dbReference type="Proteomes" id="UP000663292"/>
    </source>
</evidence>
<feature type="compositionally biased region" description="Basic residues" evidence="1">
    <location>
        <begin position="11"/>
        <end position="21"/>
    </location>
</feature>
<dbReference type="AlphaFoldDB" id="A0A897NZW5"/>
<reference evidence="2 3" key="1">
    <citation type="submission" date="2020-11" db="EMBL/GenBank/DDBJ databases">
        <title>Carbohydrate-dependent, anaerobic sulfur respiration: A novel catabolism in halophilic archaea.</title>
        <authorList>
            <person name="Sorokin D.Y."/>
            <person name="Messina E."/>
            <person name="Smedile F."/>
            <person name="La Cono V."/>
            <person name="Hallsworth J.E."/>
            <person name="Yakimov M.M."/>
        </authorList>
    </citation>
    <scope>NUCLEOTIDE SEQUENCE [LARGE SCALE GENOMIC DNA]</scope>
    <source>
        <strain evidence="2 3">HSR-Est</strain>
    </source>
</reference>
<keyword evidence="3" id="KW-1185">Reference proteome</keyword>
<dbReference type="EMBL" id="CP064791">
    <property type="protein sequence ID" value="QSG16109.1"/>
    <property type="molecule type" value="Genomic_DNA"/>
</dbReference>
<evidence type="ECO:0000313" key="2">
    <source>
        <dbReference type="EMBL" id="QSG16109.1"/>
    </source>
</evidence>
<proteinExistence type="predicted"/>
<evidence type="ECO:0000256" key="1">
    <source>
        <dbReference type="SAM" id="MobiDB-lite"/>
    </source>
</evidence>
<name>A0A897NZW5_9EURY</name>
<gene>
    <name evidence="2" type="ORF">HSEST_2599</name>
</gene>